<sequence>MISLLPLFVLALERDAVVPQPRRACAWMRTRAMGQDAPYGAAPRPVLDLVALDPKKTRPFLWLLSLWLKTKKVTRPLADGSP</sequence>
<organism evidence="1 2">
    <name type="scientific">Lysobacter enzymogenes</name>
    <dbReference type="NCBI Taxonomy" id="69"/>
    <lineage>
        <taxon>Bacteria</taxon>
        <taxon>Pseudomonadati</taxon>
        <taxon>Pseudomonadota</taxon>
        <taxon>Gammaproteobacteria</taxon>
        <taxon>Lysobacterales</taxon>
        <taxon>Lysobacteraceae</taxon>
        <taxon>Lysobacter</taxon>
    </lineage>
</organism>
<name>A0A0S2DGY0_LYSEN</name>
<gene>
    <name evidence="1" type="ORF">GLE_2351</name>
</gene>
<dbReference type="AlphaFoldDB" id="A0A0S2DGY0"/>
<dbReference type="PATRIC" id="fig|69.6.peg.2313"/>
<reference evidence="1 2" key="1">
    <citation type="submission" date="2015-11" db="EMBL/GenBank/DDBJ databases">
        <title>Genome sequences of Lysobacter enzymogenes strain C3 and Lysobacter antibioticus ATCC 29479.</title>
        <authorList>
            <person name="Kobayashi D.Y."/>
        </authorList>
    </citation>
    <scope>NUCLEOTIDE SEQUENCE [LARGE SCALE GENOMIC DNA]</scope>
    <source>
        <strain evidence="1 2">C3</strain>
    </source>
</reference>
<dbReference type="EMBL" id="CP013140">
    <property type="protein sequence ID" value="ALN57700.1"/>
    <property type="molecule type" value="Genomic_DNA"/>
</dbReference>
<evidence type="ECO:0000313" key="1">
    <source>
        <dbReference type="EMBL" id="ALN57700.1"/>
    </source>
</evidence>
<protein>
    <submittedName>
        <fullName evidence="1">Uncharacterized protein</fullName>
    </submittedName>
</protein>
<dbReference type="STRING" id="69.GLE_2351"/>
<dbReference type="KEGG" id="lez:GLE_2351"/>
<evidence type="ECO:0000313" key="2">
    <source>
        <dbReference type="Proteomes" id="UP000061569"/>
    </source>
</evidence>
<dbReference type="Proteomes" id="UP000061569">
    <property type="component" value="Chromosome"/>
</dbReference>
<proteinExistence type="predicted"/>
<accession>A0A0S2DGY0</accession>